<protein>
    <submittedName>
        <fullName evidence="1">Uncharacterized protein</fullName>
    </submittedName>
</protein>
<dbReference type="KEGG" id="ahel:Q31a_41130"/>
<dbReference type="Proteomes" id="UP000318017">
    <property type="component" value="Chromosome"/>
</dbReference>
<organism evidence="1 2">
    <name type="scientific">Aureliella helgolandensis</name>
    <dbReference type="NCBI Taxonomy" id="2527968"/>
    <lineage>
        <taxon>Bacteria</taxon>
        <taxon>Pseudomonadati</taxon>
        <taxon>Planctomycetota</taxon>
        <taxon>Planctomycetia</taxon>
        <taxon>Pirellulales</taxon>
        <taxon>Pirellulaceae</taxon>
        <taxon>Aureliella</taxon>
    </lineage>
</organism>
<dbReference type="AlphaFoldDB" id="A0A518GAZ7"/>
<proteinExistence type="predicted"/>
<sequence length="63" mass="7045">MTVYPRHSEELDAVTRCLRDFKMDYAIGPPAVKAFGAVHDTFANVPFEKIGNFTLDDLATRGQ</sequence>
<dbReference type="RefSeq" id="WP_145081345.1">
    <property type="nucleotide sequence ID" value="NZ_CP036298.1"/>
</dbReference>
<dbReference type="EMBL" id="CP036298">
    <property type="protein sequence ID" value="QDV25786.1"/>
    <property type="molecule type" value="Genomic_DNA"/>
</dbReference>
<accession>A0A518GAZ7</accession>
<keyword evidence="2" id="KW-1185">Reference proteome</keyword>
<name>A0A518GAZ7_9BACT</name>
<gene>
    <name evidence="1" type="ORF">Q31a_41130</name>
</gene>
<reference evidence="1 2" key="1">
    <citation type="submission" date="2019-02" db="EMBL/GenBank/DDBJ databases">
        <title>Deep-cultivation of Planctomycetes and their phenomic and genomic characterization uncovers novel biology.</title>
        <authorList>
            <person name="Wiegand S."/>
            <person name="Jogler M."/>
            <person name="Boedeker C."/>
            <person name="Pinto D."/>
            <person name="Vollmers J."/>
            <person name="Rivas-Marin E."/>
            <person name="Kohn T."/>
            <person name="Peeters S.H."/>
            <person name="Heuer A."/>
            <person name="Rast P."/>
            <person name="Oberbeckmann S."/>
            <person name="Bunk B."/>
            <person name="Jeske O."/>
            <person name="Meyerdierks A."/>
            <person name="Storesund J.E."/>
            <person name="Kallscheuer N."/>
            <person name="Luecker S."/>
            <person name="Lage O.M."/>
            <person name="Pohl T."/>
            <person name="Merkel B.J."/>
            <person name="Hornburger P."/>
            <person name="Mueller R.-W."/>
            <person name="Bruemmer F."/>
            <person name="Labrenz M."/>
            <person name="Spormann A.M."/>
            <person name="Op den Camp H."/>
            <person name="Overmann J."/>
            <person name="Amann R."/>
            <person name="Jetten M.S.M."/>
            <person name="Mascher T."/>
            <person name="Medema M.H."/>
            <person name="Devos D.P."/>
            <person name="Kaster A.-K."/>
            <person name="Ovreas L."/>
            <person name="Rohde M."/>
            <person name="Galperin M.Y."/>
            <person name="Jogler C."/>
        </authorList>
    </citation>
    <scope>NUCLEOTIDE SEQUENCE [LARGE SCALE GENOMIC DNA]</scope>
    <source>
        <strain evidence="1 2">Q31a</strain>
    </source>
</reference>
<evidence type="ECO:0000313" key="2">
    <source>
        <dbReference type="Proteomes" id="UP000318017"/>
    </source>
</evidence>
<evidence type="ECO:0000313" key="1">
    <source>
        <dbReference type="EMBL" id="QDV25786.1"/>
    </source>
</evidence>